<dbReference type="GeneID" id="107121397"/>
<comment type="similarity">
    <text evidence="10">Belongs to the MHC class I family.</text>
</comment>
<keyword evidence="8" id="KW-1015">Disulfide bond</keyword>
<evidence type="ECO:0000256" key="14">
    <source>
        <dbReference type="SAM" id="SignalP"/>
    </source>
</evidence>
<organism evidence="16 17">
    <name type="scientific">Gekko japonicus</name>
    <name type="common">Schlegel's Japanese gecko</name>
    <dbReference type="NCBI Taxonomy" id="146911"/>
    <lineage>
        <taxon>Eukaryota</taxon>
        <taxon>Metazoa</taxon>
        <taxon>Chordata</taxon>
        <taxon>Craniata</taxon>
        <taxon>Vertebrata</taxon>
        <taxon>Euteleostomi</taxon>
        <taxon>Lepidosauria</taxon>
        <taxon>Squamata</taxon>
        <taxon>Bifurcata</taxon>
        <taxon>Gekkota</taxon>
        <taxon>Gekkonidae</taxon>
        <taxon>Gekkoninae</taxon>
        <taxon>Gekko</taxon>
    </lineage>
</organism>
<name>A0ABM1L1G0_GEKJA</name>
<dbReference type="Proteomes" id="UP000694871">
    <property type="component" value="Unplaced"/>
</dbReference>
<evidence type="ECO:0000256" key="13">
    <source>
        <dbReference type="SAM" id="Phobius"/>
    </source>
</evidence>
<dbReference type="Gene3D" id="2.60.40.10">
    <property type="entry name" value="Immunoglobulins"/>
    <property type="match status" value="1"/>
</dbReference>
<dbReference type="Pfam" id="PF07654">
    <property type="entry name" value="C1-set"/>
    <property type="match status" value="1"/>
</dbReference>
<dbReference type="PANTHER" id="PTHR16675">
    <property type="entry name" value="MHC CLASS I-RELATED"/>
    <property type="match status" value="1"/>
</dbReference>
<dbReference type="InterPro" id="IPR001039">
    <property type="entry name" value="MHC_I_a_a1/a2"/>
</dbReference>
<evidence type="ECO:0000259" key="15">
    <source>
        <dbReference type="PROSITE" id="PS50835"/>
    </source>
</evidence>
<feature type="chain" id="PRO_5047473968" evidence="14">
    <location>
        <begin position="25"/>
        <end position="411"/>
    </location>
</feature>
<evidence type="ECO:0000313" key="16">
    <source>
        <dbReference type="Proteomes" id="UP000694871"/>
    </source>
</evidence>
<dbReference type="InterPro" id="IPR011161">
    <property type="entry name" value="MHC_I-like_Ag-recog"/>
</dbReference>
<dbReference type="PRINTS" id="PR01638">
    <property type="entry name" value="MHCCLASSI"/>
</dbReference>
<evidence type="ECO:0000256" key="4">
    <source>
        <dbReference type="ARBA" id="ARBA00022729"/>
    </source>
</evidence>
<accession>A0ABM1L1G0</accession>
<evidence type="ECO:0000256" key="8">
    <source>
        <dbReference type="ARBA" id="ARBA00023157"/>
    </source>
</evidence>
<dbReference type="SUPFAM" id="SSF54452">
    <property type="entry name" value="MHC antigen-recognition domain"/>
    <property type="match status" value="1"/>
</dbReference>
<feature type="region of interest" description="Disordered" evidence="12">
    <location>
        <begin position="342"/>
        <end position="411"/>
    </location>
</feature>
<sequence length="411" mass="45660">MMGCGRRLLLLGVVALLLLDGSGGSSSSSHSLRNCHSAVSEPSPGLPQFIAVGYVDDQLITRYDSQTQKTTLIAAWMNKVKQADRQYLAEADKELQETERKFRESLVTLQDHFHQNSSTGLHILQLIHECKLGPDGGGFWKYAYDGKDLLALNMEISNWKACVPQAEILKEKLNGLLGDPRERKHHLNETCVEWLETYLGYGKETLERTVLPTLRVVHKKGAAGQETLTCQLYGFHPKKSEFTWMKDGRDQKPHTFTRGVLPNSDGTYYTSLSIKVEYKERDHYWCRVGNSSLPVPLDKAVEEPVPIWGLVLGISGGVLPIGISVILAVVIYMKKRRPQGGYALTSRDSDQGSDNDSDADSGQVSNRTRDGVHIQMFSRPIDGDSDQGSNCSTQRLVLEETPGNLPNSTTV</sequence>
<protein>
    <submittedName>
        <fullName evidence="17">Popy class I histocompatibility antigen, alpha chain E-like</fullName>
    </submittedName>
</protein>
<feature type="signal peptide" evidence="14">
    <location>
        <begin position="1"/>
        <end position="24"/>
    </location>
</feature>
<dbReference type="InterPro" id="IPR003597">
    <property type="entry name" value="Ig_C1-set"/>
</dbReference>
<keyword evidence="11" id="KW-0175">Coiled coil</keyword>
<feature type="coiled-coil region" evidence="11">
    <location>
        <begin position="81"/>
        <end position="108"/>
    </location>
</feature>
<keyword evidence="9" id="KW-0325">Glycoprotein</keyword>
<dbReference type="SUPFAM" id="SSF48726">
    <property type="entry name" value="Immunoglobulin"/>
    <property type="match status" value="1"/>
</dbReference>
<keyword evidence="2" id="KW-0490">MHC I</keyword>
<dbReference type="InterPro" id="IPR013783">
    <property type="entry name" value="Ig-like_fold"/>
</dbReference>
<evidence type="ECO:0000256" key="9">
    <source>
        <dbReference type="ARBA" id="ARBA00023180"/>
    </source>
</evidence>
<dbReference type="SMART" id="SM00407">
    <property type="entry name" value="IGc1"/>
    <property type="match status" value="1"/>
</dbReference>
<feature type="compositionally biased region" description="Polar residues" evidence="12">
    <location>
        <begin position="386"/>
        <end position="395"/>
    </location>
</feature>
<dbReference type="Pfam" id="PF00129">
    <property type="entry name" value="MHC_I"/>
    <property type="match status" value="1"/>
</dbReference>
<keyword evidence="7 13" id="KW-0472">Membrane</keyword>
<keyword evidence="16" id="KW-1185">Reference proteome</keyword>
<evidence type="ECO:0000256" key="10">
    <source>
        <dbReference type="RuleBase" id="RU004439"/>
    </source>
</evidence>
<proteinExistence type="inferred from homology"/>
<evidence type="ECO:0000313" key="17">
    <source>
        <dbReference type="RefSeq" id="XP_015279797.1"/>
    </source>
</evidence>
<dbReference type="Gene3D" id="3.30.500.10">
    <property type="entry name" value="MHC class I-like antigen recognition-like"/>
    <property type="match status" value="1"/>
</dbReference>
<dbReference type="PROSITE" id="PS50835">
    <property type="entry name" value="IG_LIKE"/>
    <property type="match status" value="1"/>
</dbReference>
<dbReference type="InterPro" id="IPR050208">
    <property type="entry name" value="MHC_class-I_related"/>
</dbReference>
<feature type="domain" description="Ig-like" evidence="15">
    <location>
        <begin position="212"/>
        <end position="302"/>
    </location>
</feature>
<keyword evidence="6 13" id="KW-1133">Transmembrane helix</keyword>
<dbReference type="InterPro" id="IPR037055">
    <property type="entry name" value="MHC_I-like_Ag-recog_sf"/>
</dbReference>
<evidence type="ECO:0000256" key="5">
    <source>
        <dbReference type="ARBA" id="ARBA00022859"/>
    </source>
</evidence>
<dbReference type="InterPro" id="IPR011162">
    <property type="entry name" value="MHC_I/II-like_Ag-recog"/>
</dbReference>
<dbReference type="InterPro" id="IPR036179">
    <property type="entry name" value="Ig-like_dom_sf"/>
</dbReference>
<comment type="subcellular location">
    <subcellularLocation>
        <location evidence="1">Membrane</location>
        <topology evidence="1">Single-pass type I membrane protein</topology>
    </subcellularLocation>
</comment>
<feature type="transmembrane region" description="Helical" evidence="13">
    <location>
        <begin position="307"/>
        <end position="332"/>
    </location>
</feature>
<keyword evidence="3 13" id="KW-0812">Transmembrane</keyword>
<gene>
    <name evidence="17" type="primary">LOC107121397</name>
</gene>
<keyword evidence="5" id="KW-0391">Immunity</keyword>
<reference evidence="17" key="1">
    <citation type="submission" date="2025-08" db="UniProtKB">
        <authorList>
            <consortium name="RefSeq"/>
        </authorList>
    </citation>
    <scope>IDENTIFICATION</scope>
</reference>
<dbReference type="InterPro" id="IPR007110">
    <property type="entry name" value="Ig-like_dom"/>
</dbReference>
<evidence type="ECO:0000256" key="3">
    <source>
        <dbReference type="ARBA" id="ARBA00022692"/>
    </source>
</evidence>
<evidence type="ECO:0000256" key="6">
    <source>
        <dbReference type="ARBA" id="ARBA00022989"/>
    </source>
</evidence>
<dbReference type="RefSeq" id="XP_015279797.1">
    <property type="nucleotide sequence ID" value="XM_015424311.1"/>
</dbReference>
<evidence type="ECO:0000256" key="1">
    <source>
        <dbReference type="ARBA" id="ARBA00004479"/>
    </source>
</evidence>
<evidence type="ECO:0000256" key="12">
    <source>
        <dbReference type="SAM" id="MobiDB-lite"/>
    </source>
</evidence>
<keyword evidence="4 14" id="KW-0732">Signal</keyword>
<evidence type="ECO:0000256" key="2">
    <source>
        <dbReference type="ARBA" id="ARBA00022451"/>
    </source>
</evidence>
<evidence type="ECO:0000256" key="11">
    <source>
        <dbReference type="SAM" id="Coils"/>
    </source>
</evidence>
<dbReference type="PANTHER" id="PTHR16675:SF242">
    <property type="entry name" value="MAJOR HISTOCOMPATIBILITY COMPLEX CLASS I-RELATED GENE PROTEIN"/>
    <property type="match status" value="1"/>
</dbReference>
<evidence type="ECO:0000256" key="7">
    <source>
        <dbReference type="ARBA" id="ARBA00023136"/>
    </source>
</evidence>